<feature type="compositionally biased region" description="Low complexity" evidence="1">
    <location>
        <begin position="301"/>
        <end position="319"/>
    </location>
</feature>
<organism evidence="2 3">
    <name type="scientific">Emiliania huxleyi (strain CCMP1516)</name>
    <dbReference type="NCBI Taxonomy" id="280463"/>
    <lineage>
        <taxon>Eukaryota</taxon>
        <taxon>Haptista</taxon>
        <taxon>Haptophyta</taxon>
        <taxon>Prymnesiophyceae</taxon>
        <taxon>Isochrysidales</taxon>
        <taxon>Noelaerhabdaceae</taxon>
        <taxon>Emiliania</taxon>
    </lineage>
</organism>
<dbReference type="RefSeq" id="XP_005789166.1">
    <property type="nucleotide sequence ID" value="XM_005789109.1"/>
</dbReference>
<dbReference type="HOGENOM" id="CLU_779472_0_0_1"/>
<dbReference type="InterPro" id="IPR027417">
    <property type="entry name" value="P-loop_NTPase"/>
</dbReference>
<name>A0A0D3KLV2_EMIH1</name>
<dbReference type="PaxDb" id="2903-EOD36737"/>
<reference evidence="3" key="1">
    <citation type="journal article" date="2013" name="Nature">
        <title>Pan genome of the phytoplankton Emiliania underpins its global distribution.</title>
        <authorList>
            <person name="Read B.A."/>
            <person name="Kegel J."/>
            <person name="Klute M.J."/>
            <person name="Kuo A."/>
            <person name="Lefebvre S.C."/>
            <person name="Maumus F."/>
            <person name="Mayer C."/>
            <person name="Miller J."/>
            <person name="Monier A."/>
            <person name="Salamov A."/>
            <person name="Young J."/>
            <person name="Aguilar M."/>
            <person name="Claverie J.M."/>
            <person name="Frickenhaus S."/>
            <person name="Gonzalez K."/>
            <person name="Herman E.K."/>
            <person name="Lin Y.C."/>
            <person name="Napier J."/>
            <person name="Ogata H."/>
            <person name="Sarno A.F."/>
            <person name="Shmutz J."/>
            <person name="Schroeder D."/>
            <person name="de Vargas C."/>
            <person name="Verret F."/>
            <person name="von Dassow P."/>
            <person name="Valentin K."/>
            <person name="Van de Peer Y."/>
            <person name="Wheeler G."/>
            <person name="Dacks J.B."/>
            <person name="Delwiche C.F."/>
            <person name="Dyhrman S.T."/>
            <person name="Glockner G."/>
            <person name="John U."/>
            <person name="Richards T."/>
            <person name="Worden A.Z."/>
            <person name="Zhang X."/>
            <person name="Grigoriev I.V."/>
            <person name="Allen A.E."/>
            <person name="Bidle K."/>
            <person name="Borodovsky M."/>
            <person name="Bowler C."/>
            <person name="Brownlee C."/>
            <person name="Cock J.M."/>
            <person name="Elias M."/>
            <person name="Gladyshev V.N."/>
            <person name="Groth M."/>
            <person name="Guda C."/>
            <person name="Hadaegh A."/>
            <person name="Iglesias-Rodriguez M.D."/>
            <person name="Jenkins J."/>
            <person name="Jones B.M."/>
            <person name="Lawson T."/>
            <person name="Leese F."/>
            <person name="Lindquist E."/>
            <person name="Lobanov A."/>
            <person name="Lomsadze A."/>
            <person name="Malik S.B."/>
            <person name="Marsh M.E."/>
            <person name="Mackinder L."/>
            <person name="Mock T."/>
            <person name="Mueller-Roeber B."/>
            <person name="Pagarete A."/>
            <person name="Parker M."/>
            <person name="Probert I."/>
            <person name="Quesneville H."/>
            <person name="Raines C."/>
            <person name="Rensing S.A."/>
            <person name="Riano-Pachon D.M."/>
            <person name="Richier S."/>
            <person name="Rokitta S."/>
            <person name="Shiraiwa Y."/>
            <person name="Soanes D.M."/>
            <person name="van der Giezen M."/>
            <person name="Wahlund T.M."/>
            <person name="Williams B."/>
            <person name="Wilson W."/>
            <person name="Wolfe G."/>
            <person name="Wurch L.L."/>
        </authorList>
    </citation>
    <scope>NUCLEOTIDE SEQUENCE</scope>
</reference>
<feature type="compositionally biased region" description="Gly residues" evidence="1">
    <location>
        <begin position="7"/>
        <end position="21"/>
    </location>
</feature>
<dbReference type="KEGG" id="ehx:EMIHUDRAFT_98165"/>
<reference evidence="2" key="2">
    <citation type="submission" date="2024-10" db="UniProtKB">
        <authorList>
            <consortium name="EnsemblProtists"/>
        </authorList>
    </citation>
    <scope>IDENTIFICATION</scope>
</reference>
<dbReference type="AlphaFoldDB" id="A0A0D3KLV2"/>
<feature type="region of interest" description="Disordered" evidence="1">
    <location>
        <begin position="301"/>
        <end position="327"/>
    </location>
</feature>
<evidence type="ECO:0000256" key="1">
    <source>
        <dbReference type="SAM" id="MobiDB-lite"/>
    </source>
</evidence>
<dbReference type="Proteomes" id="UP000013827">
    <property type="component" value="Unassembled WGS sequence"/>
</dbReference>
<dbReference type="EnsemblProtists" id="EOD36737">
    <property type="protein sequence ID" value="EOD36737"/>
    <property type="gene ID" value="EMIHUDRAFT_98165"/>
</dbReference>
<feature type="region of interest" description="Disordered" evidence="1">
    <location>
        <begin position="1"/>
        <end position="21"/>
    </location>
</feature>
<dbReference type="SUPFAM" id="SSF52540">
    <property type="entry name" value="P-loop containing nucleoside triphosphate hydrolases"/>
    <property type="match status" value="1"/>
</dbReference>
<protein>
    <recommendedName>
        <fullName evidence="4">Sulfotransferase domain-containing protein</fullName>
    </recommendedName>
</protein>
<evidence type="ECO:0000313" key="2">
    <source>
        <dbReference type="EnsemblProtists" id="EOD36737"/>
    </source>
</evidence>
<accession>A0A0D3KLV2</accession>
<dbReference type="GeneID" id="17282007"/>
<evidence type="ECO:0008006" key="4">
    <source>
        <dbReference type="Google" id="ProtNLM"/>
    </source>
</evidence>
<proteinExistence type="predicted"/>
<sequence>MQMTGGAASGGGGKGGGKGGGGGPATLCGGTVACFDADADHVLLYTLGKTASTSLEFALGPWVGMRRLPWITTQATAFPRGAKIHRPQVAKAFVSQLPPTGKVWLFVTVRNPFDRAISQFFEGYAKFMNVTNSSGPAKQHDHLSRFSRLAPFLAEGIVDTIPSVIGANVTIPPLSPVTKDAWLVHGRVRVLILRSEDAKLWPSIVYRRTGRSLGELGKYNIGMNKWYATLYHNFKGRYTFKTRVLSSTELTRLYSEEERSCMALRALMPRAGAGLVSCHDESPECDETGVPSRGYEEYWFPSRGSRSPQSRGSTPPSGSLAPPSRRFAPSLGAMGVSSLFTARVASRLVPVRDRKV</sequence>
<keyword evidence="3" id="KW-1185">Reference proteome</keyword>
<evidence type="ECO:0000313" key="3">
    <source>
        <dbReference type="Proteomes" id="UP000013827"/>
    </source>
</evidence>